<dbReference type="EMBL" id="CAEMXZ010000034">
    <property type="protein sequence ID" value="CAB4323258.1"/>
    <property type="molecule type" value="Genomic_DNA"/>
</dbReference>
<evidence type="ECO:0000256" key="4">
    <source>
        <dbReference type="ARBA" id="ARBA00023163"/>
    </source>
</evidence>
<dbReference type="InterPro" id="IPR007630">
    <property type="entry name" value="RNA_pol_sigma70_r4"/>
</dbReference>
<dbReference type="GO" id="GO:0006352">
    <property type="term" value="P:DNA-templated transcription initiation"/>
    <property type="evidence" value="ECO:0007669"/>
    <property type="project" value="InterPro"/>
</dbReference>
<dbReference type="Pfam" id="PF04545">
    <property type="entry name" value="Sigma70_r4"/>
    <property type="match status" value="1"/>
</dbReference>
<dbReference type="PANTHER" id="PTHR30385:SF7">
    <property type="entry name" value="RNA POLYMERASE SIGMA FACTOR FLIA"/>
    <property type="match status" value="1"/>
</dbReference>
<dbReference type="GO" id="GO:0003677">
    <property type="term" value="F:DNA binding"/>
    <property type="evidence" value="ECO:0007669"/>
    <property type="project" value="UniProtKB-KW"/>
</dbReference>
<evidence type="ECO:0000259" key="7">
    <source>
        <dbReference type="Pfam" id="PF04545"/>
    </source>
</evidence>
<evidence type="ECO:0000313" key="8">
    <source>
        <dbReference type="EMBL" id="CAB4323258.1"/>
    </source>
</evidence>
<evidence type="ECO:0000256" key="1">
    <source>
        <dbReference type="ARBA" id="ARBA00023015"/>
    </source>
</evidence>
<evidence type="ECO:0000256" key="2">
    <source>
        <dbReference type="ARBA" id="ARBA00023082"/>
    </source>
</evidence>
<protein>
    <submittedName>
        <fullName evidence="8">Unannotated protein</fullName>
    </submittedName>
</protein>
<evidence type="ECO:0000256" key="3">
    <source>
        <dbReference type="ARBA" id="ARBA00023125"/>
    </source>
</evidence>
<dbReference type="CDD" id="cd06171">
    <property type="entry name" value="Sigma70_r4"/>
    <property type="match status" value="1"/>
</dbReference>
<dbReference type="InterPro" id="IPR000943">
    <property type="entry name" value="RNA_pol_sigma70"/>
</dbReference>
<dbReference type="PANTHER" id="PTHR30385">
    <property type="entry name" value="SIGMA FACTOR F FLAGELLAR"/>
    <property type="match status" value="1"/>
</dbReference>
<evidence type="ECO:0000259" key="5">
    <source>
        <dbReference type="Pfam" id="PF04539"/>
    </source>
</evidence>
<feature type="domain" description="RNA polymerase sigma-70 region 3" evidence="5">
    <location>
        <begin position="95"/>
        <end position="154"/>
    </location>
</feature>
<dbReference type="GO" id="GO:0016987">
    <property type="term" value="F:sigma factor activity"/>
    <property type="evidence" value="ECO:0007669"/>
    <property type="project" value="UniProtKB-KW"/>
</dbReference>
<keyword evidence="4" id="KW-0804">Transcription</keyword>
<feature type="domain" description="RNA polymerase sigma-70 region 2" evidence="6">
    <location>
        <begin position="19"/>
        <end position="85"/>
    </location>
</feature>
<feature type="domain" description="RNA polymerase sigma-70 region 4" evidence="7">
    <location>
        <begin position="187"/>
        <end position="233"/>
    </location>
</feature>
<gene>
    <name evidence="8" type="ORF">UFOPK1392_01010</name>
</gene>
<dbReference type="AlphaFoldDB" id="A0A6J5YI19"/>
<reference evidence="8" key="1">
    <citation type="submission" date="2020-05" db="EMBL/GenBank/DDBJ databases">
        <authorList>
            <person name="Chiriac C."/>
            <person name="Salcher M."/>
            <person name="Ghai R."/>
            <person name="Kavagutti S V."/>
        </authorList>
    </citation>
    <scope>NUCLEOTIDE SEQUENCE</scope>
</reference>
<organism evidence="8">
    <name type="scientific">freshwater metagenome</name>
    <dbReference type="NCBI Taxonomy" id="449393"/>
    <lineage>
        <taxon>unclassified sequences</taxon>
        <taxon>metagenomes</taxon>
        <taxon>ecological metagenomes</taxon>
    </lineage>
</organism>
<dbReference type="InterPro" id="IPR013324">
    <property type="entry name" value="RNA_pol_sigma_r3/r4-like"/>
</dbReference>
<dbReference type="SUPFAM" id="SSF88946">
    <property type="entry name" value="Sigma2 domain of RNA polymerase sigma factors"/>
    <property type="match status" value="1"/>
</dbReference>
<dbReference type="SUPFAM" id="SSF88659">
    <property type="entry name" value="Sigma3 and sigma4 domains of RNA polymerase sigma factors"/>
    <property type="match status" value="2"/>
</dbReference>
<keyword evidence="1" id="KW-0805">Transcription regulation</keyword>
<dbReference type="Pfam" id="PF04542">
    <property type="entry name" value="Sigma70_r2"/>
    <property type="match status" value="1"/>
</dbReference>
<dbReference type="Gene3D" id="1.20.140.160">
    <property type="match status" value="1"/>
</dbReference>
<dbReference type="InterPro" id="IPR007627">
    <property type="entry name" value="RNA_pol_sigma70_r2"/>
</dbReference>
<dbReference type="PRINTS" id="PR00046">
    <property type="entry name" value="SIGMA70FCT"/>
</dbReference>
<accession>A0A6J5YI19</accession>
<dbReference type="InterPro" id="IPR013325">
    <property type="entry name" value="RNA_pol_sigma_r2"/>
</dbReference>
<evidence type="ECO:0000259" key="6">
    <source>
        <dbReference type="Pfam" id="PF04542"/>
    </source>
</evidence>
<dbReference type="InterPro" id="IPR007624">
    <property type="entry name" value="RNA_pol_sigma70_r3"/>
</dbReference>
<dbReference type="InterPro" id="IPR014284">
    <property type="entry name" value="RNA_pol_sigma-70_dom"/>
</dbReference>
<dbReference type="Pfam" id="PF04539">
    <property type="entry name" value="Sigma70_r3"/>
    <property type="match status" value="1"/>
</dbReference>
<name>A0A6J5YI19_9ZZZZ</name>
<dbReference type="NCBIfam" id="TIGR02937">
    <property type="entry name" value="sigma70-ECF"/>
    <property type="match status" value="1"/>
</dbReference>
<proteinExistence type="predicted"/>
<keyword evidence="2" id="KW-0731">Sigma factor</keyword>
<keyword evidence="3" id="KW-0238">DNA-binding</keyword>
<dbReference type="Gene3D" id="1.10.1740.10">
    <property type="match status" value="1"/>
</dbReference>
<sequence>MTEGRGGTETGDLVVGALSLVRRVVAQVAGSFPAHVDRHELLRAGALGLVEAARRWDPERGVPFEGYAVLRIRGAVLDAARAADWAPRALRTMARRIDAVEQSLIGDCGRRPTETEIADALGLEPAALRRVRTTLARLVPLSLDRPAGRADDAETALVELLVDGRHGEPSLVLEHRELMGYLHDAVDLLSERHRLVILGAFFEERTAGDLARELGVTESRVSQLRAEAIAQLRWGITSQYRSEERVDEVSERRSAYAEAIARARRWDQRFDEERRVAREVVSEIA</sequence>